<evidence type="ECO:0000256" key="6">
    <source>
        <dbReference type="ARBA" id="ARBA00038503"/>
    </source>
</evidence>
<dbReference type="OrthoDB" id="25675at2759"/>
<dbReference type="AlphaFoldDB" id="E4WYW6"/>
<dbReference type="Proteomes" id="UP000001307">
    <property type="component" value="Unassembled WGS sequence"/>
</dbReference>
<dbReference type="InterPro" id="IPR006984">
    <property type="entry name" value="Fcf1/UTP23"/>
</dbReference>
<dbReference type="Pfam" id="PF04900">
    <property type="entry name" value="Fcf1"/>
    <property type="match status" value="1"/>
</dbReference>
<dbReference type="SUPFAM" id="SSF88723">
    <property type="entry name" value="PIN domain-like"/>
    <property type="match status" value="1"/>
</dbReference>
<feature type="compositionally biased region" description="Basic residues" evidence="8">
    <location>
        <begin position="228"/>
        <end position="241"/>
    </location>
</feature>
<evidence type="ECO:0000256" key="2">
    <source>
        <dbReference type="ARBA" id="ARBA00022517"/>
    </source>
</evidence>
<feature type="domain" description="UTP23 sensor motif region" evidence="9">
    <location>
        <begin position="191"/>
        <end position="206"/>
    </location>
</feature>
<evidence type="ECO:0000256" key="4">
    <source>
        <dbReference type="ARBA" id="ARBA00023242"/>
    </source>
</evidence>
<proteinExistence type="inferred from homology"/>
<dbReference type="InterPro" id="IPR057776">
    <property type="entry name" value="UTP23_sensor"/>
</dbReference>
<comment type="function">
    <text evidence="5">Involved in rRNA-processing and ribosome biogenesis.</text>
</comment>
<evidence type="ECO:0000313" key="10">
    <source>
        <dbReference type="EMBL" id="CBY22882.1"/>
    </source>
</evidence>
<evidence type="ECO:0000256" key="1">
    <source>
        <dbReference type="ARBA" id="ARBA00004604"/>
    </source>
</evidence>
<name>E4WYW6_OIKDI</name>
<dbReference type="FunFam" id="3.40.50.1010:FF:000006">
    <property type="entry name" value="rRNA-processing protein UTP23 homolog"/>
    <property type="match status" value="1"/>
</dbReference>
<comment type="subcellular location">
    <subcellularLocation>
        <location evidence="1">Nucleus</location>
        <location evidence="1">Nucleolus</location>
    </subcellularLocation>
</comment>
<sequence length="256" mass="28598">MKIKRRKVAKKILKTYTSHFGFSEPYKLLIDGTFAKRALDNKVRIDDQVKNYFGKNIKLYTTECVINELTVLGKQLYGALCICKKMEIYDCGHKGSKMAKGCLKHIIEKGNEDKFFIATNDKQVSSFANSIPGTPLVYIVGNTIVLDKPSENTSKAAEADLRAATDLTTHEQKILKQIRMEEKKIAPVLHKRKVIKGPNPLSMKKKSTAKEAKTGAKPAEEGESSKNGNKKSKKRRVKLSAHAKMAVLAKMKELTA</sequence>
<dbReference type="PANTHER" id="PTHR12416">
    <property type="entry name" value="RRNA-PROCESSING PROTEIN UTP23 HOMOLOG"/>
    <property type="match status" value="1"/>
</dbReference>
<dbReference type="CDD" id="cd09866">
    <property type="entry name" value="PIN_Fcf1-Utp23-H"/>
    <property type="match status" value="1"/>
</dbReference>
<dbReference type="Pfam" id="PF24779">
    <property type="entry name" value="UTP23_sensor"/>
    <property type="match status" value="1"/>
</dbReference>
<keyword evidence="3" id="KW-0698">rRNA processing</keyword>
<keyword evidence="4" id="KW-0539">Nucleus</keyword>
<dbReference type="InParanoid" id="E4WYW6"/>
<evidence type="ECO:0000256" key="5">
    <source>
        <dbReference type="ARBA" id="ARBA00037300"/>
    </source>
</evidence>
<dbReference type="InterPro" id="IPR029060">
    <property type="entry name" value="PIN-like_dom_sf"/>
</dbReference>
<evidence type="ECO:0000259" key="9">
    <source>
        <dbReference type="Pfam" id="PF24779"/>
    </source>
</evidence>
<feature type="compositionally biased region" description="Basic and acidic residues" evidence="8">
    <location>
        <begin position="208"/>
        <end position="224"/>
    </location>
</feature>
<dbReference type="Gene3D" id="3.40.50.1010">
    <property type="entry name" value="5'-nuclease"/>
    <property type="match status" value="1"/>
</dbReference>
<dbReference type="GO" id="GO:0006364">
    <property type="term" value="P:rRNA processing"/>
    <property type="evidence" value="ECO:0007669"/>
    <property type="project" value="UniProtKB-KW"/>
</dbReference>
<protein>
    <recommendedName>
        <fullName evidence="7">rRNA-processing protein UTP23 homolog</fullName>
    </recommendedName>
</protein>
<comment type="similarity">
    <text evidence="6">Belongs to the UTP23/FCF1 family. UTP23 subfamily.</text>
</comment>
<organism evidence="10">
    <name type="scientific">Oikopleura dioica</name>
    <name type="common">Tunicate</name>
    <dbReference type="NCBI Taxonomy" id="34765"/>
    <lineage>
        <taxon>Eukaryota</taxon>
        <taxon>Metazoa</taxon>
        <taxon>Chordata</taxon>
        <taxon>Tunicata</taxon>
        <taxon>Appendicularia</taxon>
        <taxon>Copelata</taxon>
        <taxon>Oikopleuridae</taxon>
        <taxon>Oikopleura</taxon>
    </lineage>
</organism>
<gene>
    <name evidence="10" type="ORF">GSOID_T00013659001</name>
</gene>
<keyword evidence="11" id="KW-1185">Reference proteome</keyword>
<evidence type="ECO:0000313" key="11">
    <source>
        <dbReference type="Proteomes" id="UP000001307"/>
    </source>
</evidence>
<accession>E4WYW6</accession>
<evidence type="ECO:0000256" key="7">
    <source>
        <dbReference type="ARBA" id="ARBA00071400"/>
    </source>
</evidence>
<dbReference type="EMBL" id="FN653019">
    <property type="protein sequence ID" value="CBY22882.1"/>
    <property type="molecule type" value="Genomic_DNA"/>
</dbReference>
<dbReference type="GO" id="GO:0032040">
    <property type="term" value="C:small-subunit processome"/>
    <property type="evidence" value="ECO:0007669"/>
    <property type="project" value="InterPro"/>
</dbReference>
<reference evidence="10" key="1">
    <citation type="journal article" date="2010" name="Science">
        <title>Plasticity of animal genome architecture unmasked by rapid evolution of a pelagic tunicate.</title>
        <authorList>
            <person name="Denoeud F."/>
            <person name="Henriet S."/>
            <person name="Mungpakdee S."/>
            <person name="Aury J.M."/>
            <person name="Da Silva C."/>
            <person name="Brinkmann H."/>
            <person name="Mikhaleva J."/>
            <person name="Olsen L.C."/>
            <person name="Jubin C."/>
            <person name="Canestro C."/>
            <person name="Bouquet J.M."/>
            <person name="Danks G."/>
            <person name="Poulain J."/>
            <person name="Campsteijn C."/>
            <person name="Adamski M."/>
            <person name="Cross I."/>
            <person name="Yadetie F."/>
            <person name="Muffato M."/>
            <person name="Louis A."/>
            <person name="Butcher S."/>
            <person name="Tsagkogeorga G."/>
            <person name="Konrad A."/>
            <person name="Singh S."/>
            <person name="Jensen M.F."/>
            <person name="Cong E.H."/>
            <person name="Eikeseth-Otteraa H."/>
            <person name="Noel B."/>
            <person name="Anthouard V."/>
            <person name="Porcel B.M."/>
            <person name="Kachouri-Lafond R."/>
            <person name="Nishino A."/>
            <person name="Ugolini M."/>
            <person name="Chourrout P."/>
            <person name="Nishida H."/>
            <person name="Aasland R."/>
            <person name="Huzurbazar S."/>
            <person name="Westhof E."/>
            <person name="Delsuc F."/>
            <person name="Lehrach H."/>
            <person name="Reinhardt R."/>
            <person name="Weissenbach J."/>
            <person name="Roy S.W."/>
            <person name="Artiguenave F."/>
            <person name="Postlethwait J.H."/>
            <person name="Manak J.R."/>
            <person name="Thompson E.M."/>
            <person name="Jaillon O."/>
            <person name="Du Pasquier L."/>
            <person name="Boudinot P."/>
            <person name="Liberles D.A."/>
            <person name="Volff J.N."/>
            <person name="Philippe H."/>
            <person name="Lenhard B."/>
            <person name="Roest Crollius H."/>
            <person name="Wincker P."/>
            <person name="Chourrout D."/>
        </authorList>
    </citation>
    <scope>NUCLEOTIDE SEQUENCE [LARGE SCALE GENOMIC DNA]</scope>
</reference>
<feature type="region of interest" description="Disordered" evidence="8">
    <location>
        <begin position="195"/>
        <end position="244"/>
    </location>
</feature>
<evidence type="ECO:0000256" key="8">
    <source>
        <dbReference type="SAM" id="MobiDB-lite"/>
    </source>
</evidence>
<evidence type="ECO:0000256" key="3">
    <source>
        <dbReference type="ARBA" id="ARBA00022552"/>
    </source>
</evidence>
<dbReference type="FunCoup" id="E4WYW6">
    <property type="interactions" value="323"/>
</dbReference>
<keyword evidence="2" id="KW-0690">Ribosome biogenesis</keyword>